<keyword evidence="4 13" id="KW-0894">Sodium channel</keyword>
<evidence type="ECO:0000256" key="14">
    <source>
        <dbReference type="SAM" id="Phobius"/>
    </source>
</evidence>
<keyword evidence="11 13" id="KW-0739">Sodium transport</keyword>
<dbReference type="Proteomes" id="UP000887565">
    <property type="component" value="Unplaced"/>
</dbReference>
<keyword evidence="3 13" id="KW-0813">Transport</keyword>
<evidence type="ECO:0000256" key="11">
    <source>
        <dbReference type="ARBA" id="ARBA00023201"/>
    </source>
</evidence>
<dbReference type="Gene3D" id="1.10.287.770">
    <property type="entry name" value="YojJ-like"/>
    <property type="match status" value="1"/>
</dbReference>
<evidence type="ECO:0000256" key="5">
    <source>
        <dbReference type="ARBA" id="ARBA00022692"/>
    </source>
</evidence>
<sequence>MPMHNGDRSGDAEEKPKQIFDQWCEVSTCMGVIDCYLARSLLGKIFWIVILTVGLCLTGWQVSMSVASFVGSEPFQVTISNQLQKDGIDFPNVTVCNYNRIKQSHIEKHNMTPELLSYIFQLMPTVAGYDLPAGYFDKNDTKTNWSKLEEQAYDRYLASGGFRNIFEFFRVHGHTVDETFFKVSAGMEKIDLQDLQEQFTLYGKCWKINPNFKQTLPGAGNALQLIMNPRLDEYMNIIYNNYLEEGMVLSFTYVDEPYIPEPVIVAPGTSVSISLSTTKHTIQIPNPRLRKPFCNSKPELKVMNGTMYDGDLQILYSYNLQEKCPYVSDRLQNDSCYMICQKPCTEFFTVRATVTSTKLISDRQRNLMIDLYRKGDSSRNTENVTIMDQMFASFIKADIYFSDKEISVSETGESNPLFVFIGNIGGQLGLWTGISIMTVVQCFYYIVICLFGSCGKKRRIEDTTWSYDILALEWSYSMNKYSLRDVLDIF</sequence>
<evidence type="ECO:0000256" key="3">
    <source>
        <dbReference type="ARBA" id="ARBA00022448"/>
    </source>
</evidence>
<evidence type="ECO:0000256" key="6">
    <source>
        <dbReference type="ARBA" id="ARBA00022989"/>
    </source>
</evidence>
<dbReference type="PANTHER" id="PTHR11690:SF244">
    <property type="entry name" value="DEGENERIN LIKE"/>
    <property type="match status" value="1"/>
</dbReference>
<keyword evidence="8 13" id="KW-0406">Ion transport</keyword>
<evidence type="ECO:0000256" key="12">
    <source>
        <dbReference type="ARBA" id="ARBA00023303"/>
    </source>
</evidence>
<dbReference type="Pfam" id="PF00858">
    <property type="entry name" value="ASC"/>
    <property type="match status" value="2"/>
</dbReference>
<dbReference type="WBParaSite" id="nRc.2.0.1.t16672-RA">
    <property type="protein sequence ID" value="nRc.2.0.1.t16672-RA"/>
    <property type="gene ID" value="nRc.2.0.1.g16672"/>
</dbReference>
<dbReference type="InterPro" id="IPR001873">
    <property type="entry name" value="ENaC"/>
</dbReference>
<name>A0A915IRM3_ROMCU</name>
<accession>A0A915IRM3</accession>
<evidence type="ECO:0000256" key="4">
    <source>
        <dbReference type="ARBA" id="ARBA00022461"/>
    </source>
</evidence>
<evidence type="ECO:0000313" key="16">
    <source>
        <dbReference type="WBParaSite" id="nRc.2.0.1.t16672-RA"/>
    </source>
</evidence>
<evidence type="ECO:0000256" key="1">
    <source>
        <dbReference type="ARBA" id="ARBA00004141"/>
    </source>
</evidence>
<evidence type="ECO:0000313" key="15">
    <source>
        <dbReference type="Proteomes" id="UP000887565"/>
    </source>
</evidence>
<keyword evidence="5 13" id="KW-0812">Transmembrane</keyword>
<evidence type="ECO:0000256" key="13">
    <source>
        <dbReference type="RuleBase" id="RU000679"/>
    </source>
</evidence>
<keyword evidence="7" id="KW-0915">Sodium</keyword>
<dbReference type="GO" id="GO:0015280">
    <property type="term" value="F:ligand-gated sodium channel activity"/>
    <property type="evidence" value="ECO:0007669"/>
    <property type="project" value="TreeGrafter"/>
</dbReference>
<dbReference type="OMA" id="NCTHIAY"/>
<keyword evidence="10" id="KW-0325">Glycoprotein</keyword>
<evidence type="ECO:0000256" key="2">
    <source>
        <dbReference type="ARBA" id="ARBA00007193"/>
    </source>
</evidence>
<comment type="subcellular location">
    <subcellularLocation>
        <location evidence="1">Membrane</location>
        <topology evidence="1">Multi-pass membrane protein</topology>
    </subcellularLocation>
</comment>
<reference evidence="16" key="1">
    <citation type="submission" date="2022-11" db="UniProtKB">
        <authorList>
            <consortium name="WormBaseParasite"/>
        </authorList>
    </citation>
    <scope>IDENTIFICATION</scope>
</reference>
<keyword evidence="6 14" id="KW-1133">Transmembrane helix</keyword>
<proteinExistence type="inferred from homology"/>
<keyword evidence="9 14" id="KW-0472">Membrane</keyword>
<feature type="transmembrane region" description="Helical" evidence="14">
    <location>
        <begin position="428"/>
        <end position="451"/>
    </location>
</feature>
<organism evidence="15 16">
    <name type="scientific">Romanomermis culicivorax</name>
    <name type="common">Nematode worm</name>
    <dbReference type="NCBI Taxonomy" id="13658"/>
    <lineage>
        <taxon>Eukaryota</taxon>
        <taxon>Metazoa</taxon>
        <taxon>Ecdysozoa</taxon>
        <taxon>Nematoda</taxon>
        <taxon>Enoplea</taxon>
        <taxon>Dorylaimia</taxon>
        <taxon>Mermithida</taxon>
        <taxon>Mermithoidea</taxon>
        <taxon>Mermithidae</taxon>
        <taxon>Romanomermis</taxon>
    </lineage>
</organism>
<evidence type="ECO:0000256" key="10">
    <source>
        <dbReference type="ARBA" id="ARBA00023180"/>
    </source>
</evidence>
<comment type="similarity">
    <text evidence="2 13">Belongs to the amiloride-sensitive sodium channel (TC 1.A.6) family.</text>
</comment>
<dbReference type="GO" id="GO:0005886">
    <property type="term" value="C:plasma membrane"/>
    <property type="evidence" value="ECO:0007669"/>
    <property type="project" value="TreeGrafter"/>
</dbReference>
<keyword evidence="15" id="KW-1185">Reference proteome</keyword>
<dbReference type="PANTHER" id="PTHR11690">
    <property type="entry name" value="AMILORIDE-SENSITIVE SODIUM CHANNEL-RELATED"/>
    <property type="match status" value="1"/>
</dbReference>
<protein>
    <submittedName>
        <fullName evidence="16">Uncharacterized protein</fullName>
    </submittedName>
</protein>
<evidence type="ECO:0000256" key="7">
    <source>
        <dbReference type="ARBA" id="ARBA00023053"/>
    </source>
</evidence>
<evidence type="ECO:0000256" key="8">
    <source>
        <dbReference type="ARBA" id="ARBA00023065"/>
    </source>
</evidence>
<evidence type="ECO:0000256" key="9">
    <source>
        <dbReference type="ARBA" id="ARBA00023136"/>
    </source>
</evidence>
<keyword evidence="12 13" id="KW-0407">Ion channel</keyword>
<feature type="transmembrane region" description="Helical" evidence="14">
    <location>
        <begin position="45"/>
        <end position="70"/>
    </location>
</feature>
<dbReference type="PRINTS" id="PR01078">
    <property type="entry name" value="AMINACHANNEL"/>
</dbReference>
<dbReference type="AlphaFoldDB" id="A0A915IRM3"/>